<evidence type="ECO:0000313" key="10">
    <source>
        <dbReference type="Proteomes" id="UP000184232"/>
    </source>
</evidence>
<dbReference type="NCBIfam" id="TIGR01065">
    <property type="entry name" value="hlyIII"/>
    <property type="match status" value="1"/>
</dbReference>
<keyword evidence="7" id="KW-0862">Zinc</keyword>
<keyword evidence="5 8" id="KW-1133">Transmembrane helix</keyword>
<proteinExistence type="inferred from homology"/>
<feature type="binding site" evidence="7">
    <location>
        <position position="190"/>
    </location>
    <ligand>
        <name>Zn(2+)</name>
        <dbReference type="ChEBI" id="CHEBI:29105"/>
    </ligand>
</feature>
<evidence type="ECO:0000256" key="6">
    <source>
        <dbReference type="ARBA" id="ARBA00023136"/>
    </source>
</evidence>
<keyword evidence="6 8" id="KW-0472">Membrane</keyword>
<dbReference type="InterPro" id="IPR005744">
    <property type="entry name" value="Hy-lIII"/>
</dbReference>
<feature type="transmembrane region" description="Helical" evidence="8">
    <location>
        <begin position="132"/>
        <end position="148"/>
    </location>
</feature>
<comment type="subcellular location">
    <subcellularLocation>
        <location evidence="1">Cell membrane</location>
        <topology evidence="1">Multi-pass membrane protein</topology>
    </subcellularLocation>
</comment>
<feature type="transmembrane region" description="Helical" evidence="8">
    <location>
        <begin position="187"/>
        <end position="207"/>
    </location>
</feature>
<dbReference type="GO" id="GO:0005886">
    <property type="term" value="C:plasma membrane"/>
    <property type="evidence" value="ECO:0007669"/>
    <property type="project" value="UniProtKB-SubCell"/>
</dbReference>
<evidence type="ECO:0000256" key="7">
    <source>
        <dbReference type="PIRSR" id="PIRSR604254-1"/>
    </source>
</evidence>
<evidence type="ECO:0000256" key="3">
    <source>
        <dbReference type="ARBA" id="ARBA00022475"/>
    </source>
</evidence>
<feature type="transmembrane region" description="Helical" evidence="8">
    <location>
        <begin position="78"/>
        <end position="99"/>
    </location>
</feature>
<comment type="similarity">
    <text evidence="2">Belongs to the UPF0073 (Hly-III) family.</text>
</comment>
<protein>
    <submittedName>
        <fullName evidence="9">Hemolysin III</fullName>
    </submittedName>
</protein>
<dbReference type="OrthoDB" id="9813689at2"/>
<evidence type="ECO:0000256" key="8">
    <source>
        <dbReference type="SAM" id="Phobius"/>
    </source>
</evidence>
<dbReference type="EMBL" id="FQZH01000001">
    <property type="protein sequence ID" value="SHI50929.1"/>
    <property type="molecule type" value="Genomic_DNA"/>
</dbReference>
<organism evidence="9 10">
    <name type="scientific">Flavobacterium haoranii</name>
    <dbReference type="NCBI Taxonomy" id="683124"/>
    <lineage>
        <taxon>Bacteria</taxon>
        <taxon>Pseudomonadati</taxon>
        <taxon>Bacteroidota</taxon>
        <taxon>Flavobacteriia</taxon>
        <taxon>Flavobacteriales</taxon>
        <taxon>Flavobacteriaceae</taxon>
        <taxon>Flavobacterium</taxon>
    </lineage>
</organism>
<dbReference type="Pfam" id="PF03006">
    <property type="entry name" value="HlyIII"/>
    <property type="match status" value="1"/>
</dbReference>
<keyword evidence="7" id="KW-0479">Metal-binding</keyword>
<dbReference type="RefSeq" id="WP_072780488.1">
    <property type="nucleotide sequence ID" value="NZ_CP045292.1"/>
</dbReference>
<keyword evidence="10" id="KW-1185">Reference proteome</keyword>
<keyword evidence="4 8" id="KW-0812">Transmembrane</keyword>
<evidence type="ECO:0000256" key="5">
    <source>
        <dbReference type="ARBA" id="ARBA00022989"/>
    </source>
</evidence>
<feature type="transmembrane region" description="Helical" evidence="8">
    <location>
        <begin position="105"/>
        <end position="125"/>
    </location>
</feature>
<feature type="binding site" evidence="7">
    <location>
        <position position="64"/>
    </location>
    <ligand>
        <name>Zn(2+)</name>
        <dbReference type="ChEBI" id="CHEBI:29105"/>
    </ligand>
</feature>
<evidence type="ECO:0000313" key="9">
    <source>
        <dbReference type="EMBL" id="SHI50929.1"/>
    </source>
</evidence>
<dbReference type="Proteomes" id="UP000184232">
    <property type="component" value="Unassembled WGS sequence"/>
</dbReference>
<feature type="binding site" evidence="7">
    <location>
        <position position="186"/>
    </location>
    <ligand>
        <name>Zn(2+)</name>
        <dbReference type="ChEBI" id="CHEBI:29105"/>
    </ligand>
</feature>
<dbReference type="InterPro" id="IPR004254">
    <property type="entry name" value="AdipoR/HlyIII-related"/>
</dbReference>
<evidence type="ECO:0000256" key="1">
    <source>
        <dbReference type="ARBA" id="ARBA00004651"/>
    </source>
</evidence>
<dbReference type="AlphaFoldDB" id="A0A1M6BQD8"/>
<feature type="transmembrane region" description="Helical" evidence="8">
    <location>
        <begin position="160"/>
        <end position="178"/>
    </location>
</feature>
<evidence type="ECO:0000256" key="4">
    <source>
        <dbReference type="ARBA" id="ARBA00022692"/>
    </source>
</evidence>
<evidence type="ECO:0000256" key="2">
    <source>
        <dbReference type="ARBA" id="ARBA00008488"/>
    </source>
</evidence>
<dbReference type="PANTHER" id="PTHR20855">
    <property type="entry name" value="ADIPOR/PROGESTIN RECEPTOR-RELATED"/>
    <property type="match status" value="1"/>
</dbReference>
<reference evidence="9 10" key="1">
    <citation type="submission" date="2016-11" db="EMBL/GenBank/DDBJ databases">
        <authorList>
            <person name="Jaros S."/>
            <person name="Januszkiewicz K."/>
            <person name="Wedrychowicz H."/>
        </authorList>
    </citation>
    <scope>NUCLEOTIDE SEQUENCE [LARGE SCALE GENOMIC DNA]</scope>
    <source>
        <strain evidence="9 10">DSM 22807</strain>
    </source>
</reference>
<feature type="transmembrane region" description="Helical" evidence="8">
    <location>
        <begin position="12"/>
        <end position="33"/>
    </location>
</feature>
<name>A0A1M6BQD8_9FLAO</name>
<dbReference type="GO" id="GO:0140911">
    <property type="term" value="F:pore-forming activity"/>
    <property type="evidence" value="ECO:0007669"/>
    <property type="project" value="InterPro"/>
</dbReference>
<accession>A0A1M6BQD8</accession>
<gene>
    <name evidence="9" type="ORF">SAMN05444337_0172</name>
</gene>
<keyword evidence="3" id="KW-1003">Cell membrane</keyword>
<sequence>MKLKINNKEEFLNTVSHAAGIVLGIVGLVFLLLKDRELNSFSTMSIWIYGFCVIALYTASTVYHAISHEVKKQKARIFDHIGIFLLIAGTYTPICLVTLEETSGWMLFFIVWSIATVGLVMKLFLTGKVEKLSLFLYLGMGWLVVAQAKELIHLLSVESLVFMAIGGALYTLGTIFYASKRIPYGHFIWHLFVLGGSISHYFMIYTIV</sequence>
<dbReference type="GO" id="GO:0046872">
    <property type="term" value="F:metal ion binding"/>
    <property type="evidence" value="ECO:0007669"/>
    <property type="project" value="UniProtKB-KW"/>
</dbReference>
<dbReference type="STRING" id="683124.SAMN05444337_0172"/>
<feature type="transmembrane region" description="Helical" evidence="8">
    <location>
        <begin position="45"/>
        <end position="66"/>
    </location>
</feature>
<dbReference type="PANTHER" id="PTHR20855:SF3">
    <property type="entry name" value="LD03007P"/>
    <property type="match status" value="1"/>
</dbReference>